<dbReference type="InParanoid" id="A0A1Z5R4M8"/>
<dbReference type="Gramene" id="OQU78401">
    <property type="protein sequence ID" value="OQU78401"/>
    <property type="gene ID" value="SORBI_3009G225250"/>
</dbReference>
<sequence length="102" mass="10060">MGARERGGAAGSGQRGSIIRPIIGHSTAVHVRGPALPARSATRRAARAGGTLARPPGARPRAHARARGGHRGGGGGRPALVGGGRPRPAAICSDPATVADVE</sequence>
<evidence type="ECO:0000313" key="3">
    <source>
        <dbReference type="Proteomes" id="UP000000768"/>
    </source>
</evidence>
<dbReference type="AlphaFoldDB" id="A0A1Z5R4M8"/>
<proteinExistence type="predicted"/>
<feature type="region of interest" description="Disordered" evidence="1">
    <location>
        <begin position="34"/>
        <end position="102"/>
    </location>
</feature>
<reference evidence="3" key="2">
    <citation type="journal article" date="2018" name="Plant J.">
        <title>The Sorghum bicolor reference genome: improved assembly, gene annotations, a transcriptome atlas, and signatures of genome organization.</title>
        <authorList>
            <person name="McCormick R.F."/>
            <person name="Truong S.K."/>
            <person name="Sreedasyam A."/>
            <person name="Jenkins J."/>
            <person name="Shu S."/>
            <person name="Sims D."/>
            <person name="Kennedy M."/>
            <person name="Amirebrahimi M."/>
            <person name="Weers B.D."/>
            <person name="McKinley B."/>
            <person name="Mattison A."/>
            <person name="Morishige D.T."/>
            <person name="Grimwood J."/>
            <person name="Schmutz J."/>
            <person name="Mullet J.E."/>
        </authorList>
    </citation>
    <scope>NUCLEOTIDE SEQUENCE [LARGE SCALE GENOMIC DNA]</scope>
    <source>
        <strain evidence="3">cv. BTx623</strain>
    </source>
</reference>
<gene>
    <name evidence="2" type="ORF">SORBI_3009G225250</name>
</gene>
<feature type="region of interest" description="Disordered" evidence="1">
    <location>
        <begin position="1"/>
        <end position="21"/>
    </location>
</feature>
<accession>A0A1Z5R4M8</accession>
<protein>
    <submittedName>
        <fullName evidence="2">Uncharacterized protein</fullName>
    </submittedName>
</protein>
<keyword evidence="3" id="KW-1185">Reference proteome</keyword>
<dbReference type="Proteomes" id="UP000000768">
    <property type="component" value="Chromosome 9"/>
</dbReference>
<name>A0A1Z5R4M8_SORBI</name>
<evidence type="ECO:0000313" key="2">
    <source>
        <dbReference type="EMBL" id="OQU78401.1"/>
    </source>
</evidence>
<feature type="compositionally biased region" description="Basic residues" evidence="1">
    <location>
        <begin position="60"/>
        <end position="70"/>
    </location>
</feature>
<organism evidence="2 3">
    <name type="scientific">Sorghum bicolor</name>
    <name type="common">Sorghum</name>
    <name type="synonym">Sorghum vulgare</name>
    <dbReference type="NCBI Taxonomy" id="4558"/>
    <lineage>
        <taxon>Eukaryota</taxon>
        <taxon>Viridiplantae</taxon>
        <taxon>Streptophyta</taxon>
        <taxon>Embryophyta</taxon>
        <taxon>Tracheophyta</taxon>
        <taxon>Spermatophyta</taxon>
        <taxon>Magnoliopsida</taxon>
        <taxon>Liliopsida</taxon>
        <taxon>Poales</taxon>
        <taxon>Poaceae</taxon>
        <taxon>PACMAD clade</taxon>
        <taxon>Panicoideae</taxon>
        <taxon>Andropogonodae</taxon>
        <taxon>Andropogoneae</taxon>
        <taxon>Sorghinae</taxon>
        <taxon>Sorghum</taxon>
    </lineage>
</organism>
<feature type="compositionally biased region" description="Low complexity" evidence="1">
    <location>
        <begin position="47"/>
        <end position="56"/>
    </location>
</feature>
<dbReference type="EMBL" id="CM000768">
    <property type="protein sequence ID" value="OQU78401.1"/>
    <property type="molecule type" value="Genomic_DNA"/>
</dbReference>
<evidence type="ECO:0000256" key="1">
    <source>
        <dbReference type="SAM" id="MobiDB-lite"/>
    </source>
</evidence>
<reference evidence="2 3" key="1">
    <citation type="journal article" date="2009" name="Nature">
        <title>The Sorghum bicolor genome and the diversification of grasses.</title>
        <authorList>
            <person name="Paterson A.H."/>
            <person name="Bowers J.E."/>
            <person name="Bruggmann R."/>
            <person name="Dubchak I."/>
            <person name="Grimwood J."/>
            <person name="Gundlach H."/>
            <person name="Haberer G."/>
            <person name="Hellsten U."/>
            <person name="Mitros T."/>
            <person name="Poliakov A."/>
            <person name="Schmutz J."/>
            <person name="Spannagl M."/>
            <person name="Tang H."/>
            <person name="Wang X."/>
            <person name="Wicker T."/>
            <person name="Bharti A.K."/>
            <person name="Chapman J."/>
            <person name="Feltus F.A."/>
            <person name="Gowik U."/>
            <person name="Grigoriev I.V."/>
            <person name="Lyons E."/>
            <person name="Maher C.A."/>
            <person name="Martis M."/>
            <person name="Narechania A."/>
            <person name="Otillar R.P."/>
            <person name="Penning B.W."/>
            <person name="Salamov A.A."/>
            <person name="Wang Y."/>
            <person name="Zhang L."/>
            <person name="Carpita N.C."/>
            <person name="Freeling M."/>
            <person name="Gingle A.R."/>
            <person name="Hash C.T."/>
            <person name="Keller B."/>
            <person name="Klein P."/>
            <person name="Kresovich S."/>
            <person name="McCann M.C."/>
            <person name="Ming R."/>
            <person name="Peterson D.G."/>
            <person name="Mehboob-ur-Rahman"/>
            <person name="Ware D."/>
            <person name="Westhoff P."/>
            <person name="Mayer K.F."/>
            <person name="Messing J."/>
            <person name="Rokhsar D.S."/>
        </authorList>
    </citation>
    <scope>NUCLEOTIDE SEQUENCE [LARGE SCALE GENOMIC DNA]</scope>
    <source>
        <strain evidence="3">cv. BTx623</strain>
    </source>
</reference>
<feature type="compositionally biased region" description="Gly residues" evidence="1">
    <location>
        <begin position="71"/>
        <end position="85"/>
    </location>
</feature>